<proteinExistence type="predicted"/>
<protein>
    <submittedName>
        <fullName evidence="2">Methyltransferase type 11</fullName>
    </submittedName>
</protein>
<accession>F8NAL6</accession>
<evidence type="ECO:0000313" key="3">
    <source>
        <dbReference type="Proteomes" id="UP000002772"/>
    </source>
</evidence>
<dbReference type="OrthoDB" id="323463at2"/>
<dbReference type="InterPro" id="IPR029063">
    <property type="entry name" value="SAM-dependent_MTases_sf"/>
</dbReference>
<dbReference type="CDD" id="cd02440">
    <property type="entry name" value="AdoMet_MTases"/>
    <property type="match status" value="1"/>
</dbReference>
<dbReference type="Proteomes" id="UP000002772">
    <property type="component" value="Unassembled WGS sequence"/>
</dbReference>
<dbReference type="Pfam" id="PF08241">
    <property type="entry name" value="Methyltransf_11"/>
    <property type="match status" value="1"/>
</dbReference>
<keyword evidence="3" id="KW-1185">Reference proteome</keyword>
<dbReference type="AlphaFoldDB" id="F8NAL6"/>
<keyword evidence="2" id="KW-0489">Methyltransferase</keyword>
<evidence type="ECO:0000313" key="2">
    <source>
        <dbReference type="EMBL" id="EGN55816.1"/>
    </source>
</evidence>
<dbReference type="EMBL" id="GL945017">
    <property type="protein sequence ID" value="EGN55816.1"/>
    <property type="molecule type" value="Genomic_DNA"/>
</dbReference>
<dbReference type="STRING" id="688246.Premu_0334"/>
<gene>
    <name evidence="2" type="ORF">Premu_0334</name>
</gene>
<name>F8NAL6_9BACT</name>
<dbReference type="eggNOG" id="COG2227">
    <property type="taxonomic scope" value="Bacteria"/>
</dbReference>
<dbReference type="PANTHER" id="PTHR43861">
    <property type="entry name" value="TRANS-ACONITATE 2-METHYLTRANSFERASE-RELATED"/>
    <property type="match status" value="1"/>
</dbReference>
<sequence>MQNRQKNREQYFQELSITSRNYFLPYISQFYNLKPGLHVLEIGCGDGGNLLPFSELGCYVLGVDISEVRINDAKRFFSERKVSGDFICSDIFKLTNLRNSFDIILCHDVIEHIYDKTLFIKNTKLYLKDDGVLFISFPAWQMPFGGHQQICKSKILSHLPFFHLLPTNIYLKILKVFKEDKYCINELKSIKETKCPIELFEKNIEGVYKTLNRTLYFINPHYKVKFGLQPCILPNFIGRIKYFRNFFTTSTFYLLKK</sequence>
<keyword evidence="2" id="KW-0808">Transferase</keyword>
<dbReference type="GO" id="GO:0032259">
    <property type="term" value="P:methylation"/>
    <property type="evidence" value="ECO:0007669"/>
    <property type="project" value="UniProtKB-KW"/>
</dbReference>
<dbReference type="SUPFAM" id="SSF53335">
    <property type="entry name" value="S-adenosyl-L-methionine-dependent methyltransferases"/>
    <property type="match status" value="1"/>
</dbReference>
<feature type="domain" description="Methyltransferase type 11" evidence="1">
    <location>
        <begin position="40"/>
        <end position="135"/>
    </location>
</feature>
<dbReference type="InterPro" id="IPR013216">
    <property type="entry name" value="Methyltransf_11"/>
</dbReference>
<dbReference type="Gene3D" id="3.40.50.150">
    <property type="entry name" value="Vaccinia Virus protein VP39"/>
    <property type="match status" value="1"/>
</dbReference>
<evidence type="ECO:0000259" key="1">
    <source>
        <dbReference type="Pfam" id="PF08241"/>
    </source>
</evidence>
<organism evidence="2 3">
    <name type="scientific">Hallella multisaccharivorax DSM 17128</name>
    <dbReference type="NCBI Taxonomy" id="688246"/>
    <lineage>
        <taxon>Bacteria</taxon>
        <taxon>Pseudomonadati</taxon>
        <taxon>Bacteroidota</taxon>
        <taxon>Bacteroidia</taxon>
        <taxon>Bacteroidales</taxon>
        <taxon>Prevotellaceae</taxon>
        <taxon>Hallella</taxon>
    </lineage>
</organism>
<dbReference type="HOGENOM" id="CLU_1048434_0_0_10"/>
<reference evidence="3" key="1">
    <citation type="journal article" date="2011" name="Stand. Genomic Sci.">
        <title>Non-contiguous finished genome sequence of the opportunistic oral pathogen Prevotella multisaccharivorax type strain (PPPA20).</title>
        <authorList>
            <person name="Pati A."/>
            <person name="Gronow S."/>
            <person name="Lu M."/>
            <person name="Lapidus A."/>
            <person name="Nolan M."/>
            <person name="Lucas S."/>
            <person name="Hammon N."/>
            <person name="Deshpande S."/>
            <person name="Cheng J.F."/>
            <person name="Tapia R."/>
            <person name="Han C."/>
            <person name="Goodwin L."/>
            <person name="Pitluck S."/>
            <person name="Liolios K."/>
            <person name="Pagani I."/>
            <person name="Mavromatis K."/>
            <person name="Mikhailova N."/>
            <person name="Huntemann M."/>
            <person name="Chen A."/>
            <person name="Palaniappan K."/>
            <person name="Land M."/>
            <person name="Hauser L."/>
            <person name="Detter J.C."/>
            <person name="Brambilla E.M."/>
            <person name="Rohde M."/>
            <person name="Goker M."/>
            <person name="Woyke T."/>
            <person name="Bristow J."/>
            <person name="Eisen J.A."/>
            <person name="Markowitz V."/>
            <person name="Hugenholtz P."/>
            <person name="Kyrpides N.C."/>
            <person name="Klenk H.P."/>
            <person name="Ivanova N."/>
        </authorList>
    </citation>
    <scope>NUCLEOTIDE SEQUENCE [LARGE SCALE GENOMIC DNA]</scope>
    <source>
        <strain evidence="3">DSM 17128</strain>
    </source>
</reference>
<dbReference type="GO" id="GO:0008757">
    <property type="term" value="F:S-adenosylmethionine-dependent methyltransferase activity"/>
    <property type="evidence" value="ECO:0007669"/>
    <property type="project" value="InterPro"/>
</dbReference>
<dbReference type="RefSeq" id="WP_007572594.1">
    <property type="nucleotide sequence ID" value="NZ_BPTS01000001.1"/>
</dbReference>